<dbReference type="Proteomes" id="UP001432168">
    <property type="component" value="Chromosome"/>
</dbReference>
<dbReference type="InterPro" id="IPR016161">
    <property type="entry name" value="Ald_DH/histidinol_DH"/>
</dbReference>
<dbReference type="Gene3D" id="3.40.605.10">
    <property type="entry name" value="Aldehyde Dehydrogenase, Chain A, domain 1"/>
    <property type="match status" value="1"/>
</dbReference>
<protein>
    <submittedName>
        <fullName evidence="5">Aldehyde dehydrogenase family protein</fullName>
    </submittedName>
</protein>
<feature type="active site" evidence="2">
    <location>
        <position position="255"/>
    </location>
</feature>
<keyword evidence="1 3" id="KW-0560">Oxidoreductase</keyword>
<dbReference type="Gene3D" id="3.40.309.10">
    <property type="entry name" value="Aldehyde Dehydrogenase, Chain A, domain 2"/>
    <property type="match status" value="1"/>
</dbReference>
<dbReference type="Pfam" id="PF00171">
    <property type="entry name" value="Aldedh"/>
    <property type="match status" value="1"/>
</dbReference>
<evidence type="ECO:0000256" key="2">
    <source>
        <dbReference type="PROSITE-ProRule" id="PRU10007"/>
    </source>
</evidence>
<dbReference type="InterPro" id="IPR016163">
    <property type="entry name" value="Ald_DH_C"/>
</dbReference>
<proteinExistence type="inferred from homology"/>
<feature type="domain" description="Aldehyde dehydrogenase" evidence="4">
    <location>
        <begin position="17"/>
        <end position="479"/>
    </location>
</feature>
<organism evidence="5 6">
    <name type="scientific">Streptomyces pseudovenezuelae</name>
    <dbReference type="NCBI Taxonomy" id="67350"/>
    <lineage>
        <taxon>Bacteria</taxon>
        <taxon>Bacillati</taxon>
        <taxon>Actinomycetota</taxon>
        <taxon>Actinomycetes</taxon>
        <taxon>Kitasatosporales</taxon>
        <taxon>Streptomycetaceae</taxon>
        <taxon>Streptomyces</taxon>
        <taxon>Streptomyces aurantiacus group</taxon>
    </lineage>
</organism>
<dbReference type="InterPro" id="IPR016162">
    <property type="entry name" value="Ald_DH_N"/>
</dbReference>
<dbReference type="SUPFAM" id="SSF53720">
    <property type="entry name" value="ALDH-like"/>
    <property type="match status" value="1"/>
</dbReference>
<evidence type="ECO:0000313" key="5">
    <source>
        <dbReference type="EMBL" id="WUT47953.1"/>
    </source>
</evidence>
<dbReference type="InterPro" id="IPR015590">
    <property type="entry name" value="Aldehyde_DH_dom"/>
</dbReference>
<evidence type="ECO:0000256" key="1">
    <source>
        <dbReference type="ARBA" id="ARBA00023002"/>
    </source>
</evidence>
<name>A0ABZ1X751_9ACTN</name>
<keyword evidence="6" id="KW-1185">Reference proteome</keyword>
<gene>
    <name evidence="5" type="ORF">OG929_39050</name>
</gene>
<dbReference type="EMBL" id="CP109011">
    <property type="protein sequence ID" value="WUT47953.1"/>
    <property type="molecule type" value="Genomic_DNA"/>
</dbReference>
<dbReference type="CDD" id="cd07093">
    <property type="entry name" value="ALDH_F8_HMSADH"/>
    <property type="match status" value="1"/>
</dbReference>
<dbReference type="PROSITE" id="PS00687">
    <property type="entry name" value="ALDEHYDE_DEHYDR_GLU"/>
    <property type="match status" value="1"/>
</dbReference>
<accession>A0ABZ1X751</accession>
<reference evidence="5" key="1">
    <citation type="submission" date="2022-10" db="EMBL/GenBank/DDBJ databases">
        <title>The complete genomes of actinobacterial strains from the NBC collection.</title>
        <authorList>
            <person name="Joergensen T.S."/>
            <person name="Alvarez Arevalo M."/>
            <person name="Sterndorff E.B."/>
            <person name="Faurdal D."/>
            <person name="Vuksanovic O."/>
            <person name="Mourched A.-S."/>
            <person name="Charusanti P."/>
            <person name="Shaw S."/>
            <person name="Blin K."/>
            <person name="Weber T."/>
        </authorList>
    </citation>
    <scope>NUCLEOTIDE SEQUENCE</scope>
    <source>
        <strain evidence="5">NBC_00686</strain>
    </source>
</reference>
<sequence length="484" mass="50825">MSSIEIEPGRLFVGGRWREAADGARTEVLDPSRGAVLTTVAEAGADDVDAAVRAAREAFDGGTWSGLSGRERGRILHRVAELIRENADELAQLESLDVGKPISLCHAVDVTNAANDYEHFAALAHSLDGSVRNTPMNALAYTKREPIGVVAAITPFNFPLILAGSKIGPALAAGNTVVHKPADETPLSALYMAALLQRAGVPDGVVNVVTGTGPVAGEALLRHRGVDKVAFTGSTAIGRHVAATAGEALKPVTMELGGNAANIVFEDADLEKAVGAIIKAFVFNTGQFCMGGPRLLVARSVHSTLLGILADAVPGVPVGDPRDPATVVGPMAGEKHLKKVEEYVDLARKEGGRIVCGGERLDLDGGFYYKPTVIADLSNDSRVVQEEIFGPVLTVQPFDTEDEAVELANSTPYGLASGVQTTNLARAHRVADRLQAGIVWVNDWAMLDPAVPFGGVKDSGYGREYGPEALDAYTKVKSVVVSLD</sequence>
<evidence type="ECO:0000256" key="3">
    <source>
        <dbReference type="RuleBase" id="RU003345"/>
    </source>
</evidence>
<dbReference type="PANTHER" id="PTHR11699">
    <property type="entry name" value="ALDEHYDE DEHYDROGENASE-RELATED"/>
    <property type="match status" value="1"/>
</dbReference>
<evidence type="ECO:0000313" key="6">
    <source>
        <dbReference type="Proteomes" id="UP001432168"/>
    </source>
</evidence>
<dbReference type="InterPro" id="IPR029510">
    <property type="entry name" value="Ald_DH_CS_GLU"/>
</dbReference>
<dbReference type="RefSeq" id="WP_329270581.1">
    <property type="nucleotide sequence ID" value="NZ_CP109011.1"/>
</dbReference>
<comment type="similarity">
    <text evidence="3">Belongs to the aldehyde dehydrogenase family.</text>
</comment>
<evidence type="ECO:0000259" key="4">
    <source>
        <dbReference type="Pfam" id="PF00171"/>
    </source>
</evidence>